<dbReference type="Gramene" id="AET7Gv21147200.2">
    <property type="protein sequence ID" value="AET7Gv21147200.2"/>
    <property type="gene ID" value="AET7Gv21147200"/>
</dbReference>
<proteinExistence type="predicted"/>
<reference evidence="1" key="5">
    <citation type="journal article" date="2021" name="G3 (Bethesda)">
        <title>Aegilops tauschii genome assembly Aet v5.0 features greater sequence contiguity and improved annotation.</title>
        <authorList>
            <person name="Wang L."/>
            <person name="Zhu T."/>
            <person name="Rodriguez J.C."/>
            <person name="Deal K.R."/>
            <person name="Dubcovsky J."/>
            <person name="McGuire P.E."/>
            <person name="Lux T."/>
            <person name="Spannagl M."/>
            <person name="Mayer K.F.X."/>
            <person name="Baldrich P."/>
            <person name="Meyers B.C."/>
            <person name="Huo N."/>
            <person name="Gu Y.Q."/>
            <person name="Zhou H."/>
            <person name="Devos K.M."/>
            <person name="Bennetzen J.L."/>
            <person name="Unver T."/>
            <person name="Budak H."/>
            <person name="Gulick P.J."/>
            <person name="Galiba G."/>
            <person name="Kalapos B."/>
            <person name="Nelson D.R."/>
            <person name="Li P."/>
            <person name="You F.M."/>
            <person name="Luo M.C."/>
            <person name="Dvorak J."/>
        </authorList>
    </citation>
    <scope>NUCLEOTIDE SEQUENCE [LARGE SCALE GENOMIC DNA]</scope>
    <source>
        <strain evidence="1">cv. AL8/78</strain>
    </source>
</reference>
<reference evidence="1" key="4">
    <citation type="submission" date="2019-03" db="UniProtKB">
        <authorList>
            <consortium name="EnsemblPlants"/>
        </authorList>
    </citation>
    <scope>IDENTIFICATION</scope>
</reference>
<name>A0A453SXQ8_AEGTS</name>
<dbReference type="AlphaFoldDB" id="A0A453SXQ8"/>
<evidence type="ECO:0000313" key="2">
    <source>
        <dbReference type="Proteomes" id="UP000015105"/>
    </source>
</evidence>
<reference evidence="2" key="1">
    <citation type="journal article" date="2014" name="Science">
        <title>Ancient hybridizations among the ancestral genomes of bread wheat.</title>
        <authorList>
            <consortium name="International Wheat Genome Sequencing Consortium,"/>
            <person name="Marcussen T."/>
            <person name="Sandve S.R."/>
            <person name="Heier L."/>
            <person name="Spannagl M."/>
            <person name="Pfeifer M."/>
            <person name="Jakobsen K.S."/>
            <person name="Wulff B.B."/>
            <person name="Steuernagel B."/>
            <person name="Mayer K.F."/>
            <person name="Olsen O.A."/>
        </authorList>
    </citation>
    <scope>NUCLEOTIDE SEQUENCE [LARGE SCALE GENOMIC DNA]</scope>
    <source>
        <strain evidence="2">cv. AL8/78</strain>
    </source>
</reference>
<reference evidence="2" key="2">
    <citation type="journal article" date="2017" name="Nat. Plants">
        <title>The Aegilops tauschii genome reveals multiple impacts of transposons.</title>
        <authorList>
            <person name="Zhao G."/>
            <person name="Zou C."/>
            <person name="Li K."/>
            <person name="Wang K."/>
            <person name="Li T."/>
            <person name="Gao L."/>
            <person name="Zhang X."/>
            <person name="Wang H."/>
            <person name="Yang Z."/>
            <person name="Liu X."/>
            <person name="Jiang W."/>
            <person name="Mao L."/>
            <person name="Kong X."/>
            <person name="Jiao Y."/>
            <person name="Jia J."/>
        </authorList>
    </citation>
    <scope>NUCLEOTIDE SEQUENCE [LARGE SCALE GENOMIC DNA]</scope>
    <source>
        <strain evidence="2">cv. AL8/78</strain>
    </source>
</reference>
<organism evidence="1 2">
    <name type="scientific">Aegilops tauschii subsp. strangulata</name>
    <name type="common">Goatgrass</name>
    <dbReference type="NCBI Taxonomy" id="200361"/>
    <lineage>
        <taxon>Eukaryota</taxon>
        <taxon>Viridiplantae</taxon>
        <taxon>Streptophyta</taxon>
        <taxon>Embryophyta</taxon>
        <taxon>Tracheophyta</taxon>
        <taxon>Spermatophyta</taxon>
        <taxon>Magnoliopsida</taxon>
        <taxon>Liliopsida</taxon>
        <taxon>Poales</taxon>
        <taxon>Poaceae</taxon>
        <taxon>BOP clade</taxon>
        <taxon>Pooideae</taxon>
        <taxon>Triticodae</taxon>
        <taxon>Triticeae</taxon>
        <taxon>Triticinae</taxon>
        <taxon>Aegilops</taxon>
    </lineage>
</organism>
<reference evidence="1" key="3">
    <citation type="journal article" date="2017" name="Nature">
        <title>Genome sequence of the progenitor of the wheat D genome Aegilops tauschii.</title>
        <authorList>
            <person name="Luo M.C."/>
            <person name="Gu Y.Q."/>
            <person name="Puiu D."/>
            <person name="Wang H."/>
            <person name="Twardziok S.O."/>
            <person name="Deal K.R."/>
            <person name="Huo N."/>
            <person name="Zhu T."/>
            <person name="Wang L."/>
            <person name="Wang Y."/>
            <person name="McGuire P.E."/>
            <person name="Liu S."/>
            <person name="Long H."/>
            <person name="Ramasamy R.K."/>
            <person name="Rodriguez J.C."/>
            <person name="Van S.L."/>
            <person name="Yuan L."/>
            <person name="Wang Z."/>
            <person name="Xia Z."/>
            <person name="Xiao L."/>
            <person name="Anderson O.D."/>
            <person name="Ouyang S."/>
            <person name="Liang Y."/>
            <person name="Zimin A.V."/>
            <person name="Pertea G."/>
            <person name="Qi P."/>
            <person name="Bennetzen J.L."/>
            <person name="Dai X."/>
            <person name="Dawson M.W."/>
            <person name="Muller H.G."/>
            <person name="Kugler K."/>
            <person name="Rivarola-Duarte L."/>
            <person name="Spannagl M."/>
            <person name="Mayer K.F.X."/>
            <person name="Lu F.H."/>
            <person name="Bevan M.W."/>
            <person name="Leroy P."/>
            <person name="Li P."/>
            <person name="You F.M."/>
            <person name="Sun Q."/>
            <person name="Liu Z."/>
            <person name="Lyons E."/>
            <person name="Wicker T."/>
            <person name="Salzberg S.L."/>
            <person name="Devos K.M."/>
            <person name="Dvorak J."/>
        </authorList>
    </citation>
    <scope>NUCLEOTIDE SEQUENCE [LARGE SCALE GENOMIC DNA]</scope>
    <source>
        <strain evidence="1">cv. AL8/78</strain>
    </source>
</reference>
<evidence type="ECO:0000313" key="1">
    <source>
        <dbReference type="EnsemblPlants" id="AET7Gv21147200.2"/>
    </source>
</evidence>
<protein>
    <submittedName>
        <fullName evidence="1">Uncharacterized protein</fullName>
    </submittedName>
</protein>
<dbReference type="Proteomes" id="UP000015105">
    <property type="component" value="Chromosome 7D"/>
</dbReference>
<sequence length="66" mass="7341">MLCIFNAILCFFNNGSPFLLKRGFPMNILAPLLTIDQKNVILCRLDLAHASSETCVEVSSTIVRNL</sequence>
<dbReference type="EnsemblPlants" id="AET7Gv21147200.2">
    <property type="protein sequence ID" value="AET7Gv21147200.2"/>
    <property type="gene ID" value="AET7Gv21147200"/>
</dbReference>
<keyword evidence="2" id="KW-1185">Reference proteome</keyword>
<accession>A0A453SXQ8</accession>